<dbReference type="Proteomes" id="UP001254759">
    <property type="component" value="Unassembled WGS sequence"/>
</dbReference>
<comment type="caution">
    <text evidence="1">The sequence shown here is derived from an EMBL/GenBank/DDBJ whole genome shotgun (WGS) entry which is preliminary data.</text>
</comment>
<gene>
    <name evidence="1" type="ORF">J2W94_002702</name>
</gene>
<reference evidence="1 2" key="1">
    <citation type="submission" date="2023-07" db="EMBL/GenBank/DDBJ databases">
        <title>Sorghum-associated microbial communities from plants grown in Nebraska, USA.</title>
        <authorList>
            <person name="Schachtman D."/>
        </authorList>
    </citation>
    <scope>NUCLEOTIDE SEQUENCE [LARGE SCALE GENOMIC DNA]</scope>
    <source>
        <strain evidence="1 2">BE107</strain>
    </source>
</reference>
<organism evidence="1 2">
    <name type="scientific">Pseudoxanthomonas sacheonensis</name>
    <dbReference type="NCBI Taxonomy" id="443615"/>
    <lineage>
        <taxon>Bacteria</taxon>
        <taxon>Pseudomonadati</taxon>
        <taxon>Pseudomonadota</taxon>
        <taxon>Gammaproteobacteria</taxon>
        <taxon>Lysobacterales</taxon>
        <taxon>Lysobacteraceae</taxon>
        <taxon>Pseudoxanthomonas</taxon>
    </lineage>
</organism>
<dbReference type="EMBL" id="JAVDTT010000003">
    <property type="protein sequence ID" value="MDR6842408.1"/>
    <property type="molecule type" value="Genomic_DNA"/>
</dbReference>
<keyword evidence="2" id="KW-1185">Reference proteome</keyword>
<sequence length="93" mass="11310">MEEDTFNWRCTIQWSSQPPDTLCLGTTEVARLHQRVNDKTWFATLDQHLDYEKRRRRDCTSYESGKAGAMTWALRHEARIRREIEERRAKRRR</sequence>
<dbReference type="RefSeq" id="WP_310094375.1">
    <property type="nucleotide sequence ID" value="NZ_JAVDTT010000003.1"/>
</dbReference>
<evidence type="ECO:0000313" key="2">
    <source>
        <dbReference type="Proteomes" id="UP001254759"/>
    </source>
</evidence>
<name>A0ABU1RUF8_9GAMM</name>
<proteinExistence type="predicted"/>
<protein>
    <submittedName>
        <fullName evidence="1">Uncharacterized protein</fullName>
    </submittedName>
</protein>
<accession>A0ABU1RUF8</accession>
<evidence type="ECO:0000313" key="1">
    <source>
        <dbReference type="EMBL" id="MDR6842408.1"/>
    </source>
</evidence>